<proteinExistence type="predicted"/>
<evidence type="ECO:0000256" key="1">
    <source>
        <dbReference type="SAM" id="MobiDB-lite"/>
    </source>
</evidence>
<protein>
    <submittedName>
        <fullName evidence="2">Uncharacterized protein</fullName>
    </submittedName>
</protein>
<name>A0AAP0L0C4_9MAGN</name>
<reference evidence="2 3" key="1">
    <citation type="submission" date="2024-01" db="EMBL/GenBank/DDBJ databases">
        <title>Genome assemblies of Stephania.</title>
        <authorList>
            <person name="Yang L."/>
        </authorList>
    </citation>
    <scope>NUCLEOTIDE SEQUENCE [LARGE SCALE GENOMIC DNA]</scope>
    <source>
        <strain evidence="2">YNDBR</strain>
        <tissue evidence="2">Leaf</tissue>
    </source>
</reference>
<comment type="caution">
    <text evidence="2">The sequence shown here is derived from an EMBL/GenBank/DDBJ whole genome shotgun (WGS) entry which is preliminary data.</text>
</comment>
<evidence type="ECO:0000313" key="2">
    <source>
        <dbReference type="EMBL" id="KAK9162073.1"/>
    </source>
</evidence>
<accession>A0AAP0L0C4</accession>
<sequence length="427" mass="47407">MPPKRNQQRIEEVYDRNNLNRQIGPLIDQRMVAVVLRGDGGTPITDRESSCVGVRRTCADLQVIVSSGGYQLSSEESSRGFASFRAGKRSVEEESGFRPSALRGGDGKYYARSGRATKGSFSPRDWRGGHGSEQGRQHDVTVQTPVQEFDDSGSKATRRKRLVKKSGDRERTPDFGIEDEEPAFMRDEFASEPPSSQKRKGSKEDGFRKKEKKLKGDKNSGYGCRADFEDDQEGVRTMDDDNFIDDLGVDPVTQTAVTTKALLGMRHGLRRATELESLLIFCLAKRSLTIRSRGSLGEGAKEKWLAGEVDTARAILGQAYAAITNSEEILLAAIQTESRHGNKKESDILMARQKTLFVGCKRFTNLSKLTCRRLLTSTRIQSGVKINVKHLVPYYGDTSDDDNSRANSVHPGENDEVQELACKFLIG</sequence>
<keyword evidence="3" id="KW-1185">Reference proteome</keyword>
<evidence type="ECO:0000313" key="3">
    <source>
        <dbReference type="Proteomes" id="UP001420932"/>
    </source>
</evidence>
<dbReference type="Proteomes" id="UP001420932">
    <property type="component" value="Unassembled WGS sequence"/>
</dbReference>
<dbReference type="EMBL" id="JBBNAF010000002">
    <property type="protein sequence ID" value="KAK9162073.1"/>
    <property type="molecule type" value="Genomic_DNA"/>
</dbReference>
<feature type="region of interest" description="Disordered" evidence="1">
    <location>
        <begin position="85"/>
        <end position="227"/>
    </location>
</feature>
<feature type="compositionally biased region" description="Basic and acidic residues" evidence="1">
    <location>
        <begin position="202"/>
        <end position="218"/>
    </location>
</feature>
<feature type="compositionally biased region" description="Basic and acidic residues" evidence="1">
    <location>
        <begin position="124"/>
        <end position="139"/>
    </location>
</feature>
<organism evidence="2 3">
    <name type="scientific">Stephania yunnanensis</name>
    <dbReference type="NCBI Taxonomy" id="152371"/>
    <lineage>
        <taxon>Eukaryota</taxon>
        <taxon>Viridiplantae</taxon>
        <taxon>Streptophyta</taxon>
        <taxon>Embryophyta</taxon>
        <taxon>Tracheophyta</taxon>
        <taxon>Spermatophyta</taxon>
        <taxon>Magnoliopsida</taxon>
        <taxon>Ranunculales</taxon>
        <taxon>Menispermaceae</taxon>
        <taxon>Menispermoideae</taxon>
        <taxon>Cissampelideae</taxon>
        <taxon>Stephania</taxon>
    </lineage>
</organism>
<gene>
    <name evidence="2" type="ORF">Syun_002975</name>
</gene>
<dbReference type="AlphaFoldDB" id="A0AAP0L0C4"/>